<sequence>MSSPVFEHSARETHTALHRWNAPNVQKWMTKWQHGNISSQDLLLRFVAGLPNVKHQEGDQHVFREPKGGWVEHMVFETTFPTKASYKSYWHGTTFHCLPSILQYGLKNSSDTRIHECTDVGVYVADTLTWGGAFYHGVATRFSEHPDFSIPYTRIVLKVGCDGPPKTSRSYGECYQLIFDEKQIVVEEIHLFRGYGFANKGDKYFDCVGPLAKALPAAEAFARCYCCADRDDTISPLIVPKVPNTQEAAQLAAADDDIIADCGRDDVRAAVEKRKRIHGAEQSDAIFADIFQKVDAKKGRLRQVRAAPVATNTGLVADAEKYAEIVERERPNWSSDLKRIGLAALCVYRSRPVDVGTVQHVQMIWIILGGRLLRAHNGRAYFYDQRLGYFDVFDGLLPPELLFAASRFMLTLEGIFRDFPCGVERKDSAVLAAIDSAVENAVAKINGDISYAVKEAAALVSFRDNCVFNKGNAILQKAKGKGKGVAAQAPDGEGEGEGRGRGAEDAEGDDLTRASDAWHIAVAQTISKVSTKLQTELLSSKIMSYFIEWCSQDTMRSAGVAYEDCIVKYDVLGSPVTFSSERSPENSVYIGIRSQLLSTDPVLDAAVARVQKIYSQTFWSIPDAFVFGQAAQALAKRGYNVDTITVYWGPGGVGLSLLTSHLEDLLKKFATAEGVSGRLPYSILTKMFRIVGWKRLEVNKFLVFDEITEQNVESLMRRLAVVKIQARFFDRLYVEENFGDAAAAGIFARDPDAKEFLMSSVGVAAGHRVQFAFEDDHGAEACRDIIVRYARCGGDRGITEKSLRQACGLLEKTSNVAGSLQAEIDAPNSQGHGCTAPKEWLDFSMALIQECQKKNMDFLTLPAFKAMSLPTSCKLPAPKPKAFQRLQTEGLWVGIGTVGKAADRIAPRIRTKNGMSALIDESSMGACNYPEVYDMKSFRSVFFEHGARKTNAVVLADALGKGIRRPGRQAAEKAAREAAWSERAESVRRMESFIDTLASRDKRAQEIKRRRLTAKASGPSSQGESAHFDDEVSITVSTGYHHKVEWSRLFVDDSVGAQSMDQRLQKVLLTNTFDLDMENFLFCILPQMLKRLSLLDEKVFAEEFEVLNRLQKNRREVCEQELGVGLSVGKGILLEVACGASVPAAFRGNEFLAALSRASRMLRWLAVSLLPKVHLAMQQHEGKWAESSTFSYLWQGVENYILQHVLNFICEERVKHLSLHFDGVRVDVDRVAVTGSLGDFCSGCSARVHAATGYTVTLRNKEHSYFFDLLRAKSAAVVDEGGPRSNEDNKHLFLRGNCIPSAIAALTSQWAKARENISEPQDEVFRKYRDVAELLETPLFPRASLLDCKEGRYLLHAENGGLPHCIGAVIQNGSVVICEEGAARKMSVFDFEECYASALDMKMVVAFRLGDSIDPEESARLDGLLDLLAAGRWDDDGPTPPSRKRRRLASRAARAARGSPVSSSSPSPTPSARSAAPSNINSRRHNENLNFIELLRAKGLAVDDYDSGAPSSAGDQLLRRGNCIPCAFAAVTGQWQSVREKISGQQVADFRKYRDVAELLGTIFFPRASLQDCKEGRYLLHAEHDGLPHCVGAVFQHGEVVIFEKGKAQKMSVSAFEECYASALDIKTVVAFCLDEDGIDDGESSRLDGLLDLLAAGDDEGSEASCDGESFDGGTVDVHSELLRALKAEVDAAKAAVRGGSQSRCILCPFKEFDESSPKVKRNLLTHLCNYHNPERKSQRTGDRQMGFGNYVASGTKQMKMVFAMFDSDRCQGKSQGRYLERTAQMLRESVKPALACLRIDRDIRLLLDGAGPIFINAAAIMSEPPEGPTTLARRVGDTYYSHAFAEIIFKEFMLNHGRARPTRARIVARCAEAGSQLTHLLPQEVTKWLELLEDLLSAPFVRAARDQLMQQLLDHDEFVHVSIDATIRAAMRIKGQANYRDSAEKRAAAPFDDTVAKRRILTVRGRTAAVAGMWPIASEAARNIKDMLQMRLPQAALDQCRSIATDDPSGELYGQLLEICKNLTWLSLDPVHLAIVYNSAHWPGQTALRTVLNKFNKIDYQATSDAWGPAYTGGQLQPLTPDQNRSRDAVKNGSMPRREAQRLLDNLNGEEPFKNTDDFVRAMAAITSVYWDEVNRGTASGRLLVDVLWSATSVERVQFLFNNTRMRHSLPKKYQSLIGSGTSPNEALHAEVNRWFRNQPELYLETLELQLAAATHAKLIAHNAAMYAPALRALTSQTVLATAIGRQLASPDEWQRFCAAQASGVGAPAKACLPKSAQRKASQPLAKQWAKDRKNFKSIVRKRPAAMKAAQKRPAAMKGVKRTPFNRKRVIR</sequence>
<reference evidence="2" key="1">
    <citation type="submission" date="2023-10" db="EMBL/GenBank/DDBJ databases">
        <authorList>
            <person name="Chen Y."/>
            <person name="Shah S."/>
            <person name="Dougan E. K."/>
            <person name="Thang M."/>
            <person name="Chan C."/>
        </authorList>
    </citation>
    <scope>NUCLEOTIDE SEQUENCE [LARGE SCALE GENOMIC DNA]</scope>
</reference>
<feature type="compositionally biased region" description="Basic residues" evidence="1">
    <location>
        <begin position="2320"/>
        <end position="2333"/>
    </location>
</feature>
<evidence type="ECO:0000313" key="2">
    <source>
        <dbReference type="EMBL" id="CAK0890633.1"/>
    </source>
</evidence>
<feature type="compositionally biased region" description="Polar residues" evidence="1">
    <location>
        <begin position="2075"/>
        <end position="2084"/>
    </location>
</feature>
<dbReference type="Proteomes" id="UP001189429">
    <property type="component" value="Unassembled WGS sequence"/>
</dbReference>
<evidence type="ECO:0000256" key="1">
    <source>
        <dbReference type="SAM" id="MobiDB-lite"/>
    </source>
</evidence>
<comment type="caution">
    <text evidence="2">The sequence shown here is derived from an EMBL/GenBank/DDBJ whole genome shotgun (WGS) entry which is preliminary data.</text>
</comment>
<feature type="region of interest" description="Disordered" evidence="1">
    <location>
        <begin position="484"/>
        <end position="508"/>
    </location>
</feature>
<dbReference type="EMBL" id="CAUYUJ010019372">
    <property type="protein sequence ID" value="CAK0890633.1"/>
    <property type="molecule type" value="Genomic_DNA"/>
</dbReference>
<feature type="region of interest" description="Disordered" evidence="1">
    <location>
        <begin position="2301"/>
        <end position="2333"/>
    </location>
</feature>
<organism evidence="2 3">
    <name type="scientific">Prorocentrum cordatum</name>
    <dbReference type="NCBI Taxonomy" id="2364126"/>
    <lineage>
        <taxon>Eukaryota</taxon>
        <taxon>Sar</taxon>
        <taxon>Alveolata</taxon>
        <taxon>Dinophyceae</taxon>
        <taxon>Prorocentrales</taxon>
        <taxon>Prorocentraceae</taxon>
        <taxon>Prorocentrum</taxon>
    </lineage>
</organism>
<evidence type="ECO:0008006" key="4">
    <source>
        <dbReference type="Google" id="ProtNLM"/>
    </source>
</evidence>
<gene>
    <name evidence="2" type="ORF">PCOR1329_LOCUS70786</name>
</gene>
<protein>
    <recommendedName>
        <fullName evidence="4">PARP</fullName>
    </recommendedName>
</protein>
<feature type="compositionally biased region" description="Basic and acidic residues" evidence="1">
    <location>
        <begin position="2085"/>
        <end position="2099"/>
    </location>
</feature>
<proteinExistence type="predicted"/>
<name>A0ABN9WUX7_9DINO</name>
<feature type="compositionally biased region" description="Low complexity" evidence="1">
    <location>
        <begin position="2307"/>
        <end position="2319"/>
    </location>
</feature>
<feature type="compositionally biased region" description="Low complexity" evidence="1">
    <location>
        <begin position="1450"/>
        <end position="1478"/>
    </location>
</feature>
<keyword evidence="3" id="KW-1185">Reference proteome</keyword>
<feature type="region of interest" description="Disordered" evidence="1">
    <location>
        <begin position="1432"/>
        <end position="1482"/>
    </location>
</feature>
<feature type="region of interest" description="Disordered" evidence="1">
    <location>
        <begin position="2070"/>
        <end position="2099"/>
    </location>
</feature>
<accession>A0ABN9WUX7</accession>
<evidence type="ECO:0000313" key="3">
    <source>
        <dbReference type="Proteomes" id="UP001189429"/>
    </source>
</evidence>